<evidence type="ECO:0000313" key="4">
    <source>
        <dbReference type="Proteomes" id="UP001158049"/>
    </source>
</evidence>
<dbReference type="Gene3D" id="3.40.50.2300">
    <property type="match status" value="1"/>
</dbReference>
<accession>A0ABY1QUQ4</accession>
<evidence type="ECO:0000259" key="2">
    <source>
        <dbReference type="PROSITE" id="PS50921"/>
    </source>
</evidence>
<dbReference type="PIRSF" id="PIRSF036382">
    <property type="entry name" value="RR_antiterm"/>
    <property type="match status" value="1"/>
</dbReference>
<dbReference type="Pfam" id="PF03861">
    <property type="entry name" value="ANTAR"/>
    <property type="match status" value="1"/>
</dbReference>
<dbReference type="InterPro" id="IPR049021">
    <property type="entry name" value="AmiR_N"/>
</dbReference>
<feature type="domain" description="ANTAR" evidence="2">
    <location>
        <begin position="134"/>
        <end position="195"/>
    </location>
</feature>
<dbReference type="InterPro" id="IPR008327">
    <property type="entry name" value="Sig_transdc_resp-reg_antiterm"/>
</dbReference>
<dbReference type="InterPro" id="IPR011006">
    <property type="entry name" value="CheY-like_superfamily"/>
</dbReference>
<keyword evidence="4" id="KW-1185">Reference proteome</keyword>
<gene>
    <name evidence="3" type="ORF">SAMN06295970_13720</name>
</gene>
<reference evidence="3 4" key="1">
    <citation type="submission" date="2017-05" db="EMBL/GenBank/DDBJ databases">
        <authorList>
            <person name="Varghese N."/>
            <person name="Submissions S."/>
        </authorList>
    </citation>
    <scope>NUCLEOTIDE SEQUENCE [LARGE SCALE GENOMIC DNA]</scope>
    <source>
        <strain evidence="3 4">DSM 26001</strain>
    </source>
</reference>
<dbReference type="SUPFAM" id="SSF52172">
    <property type="entry name" value="CheY-like"/>
    <property type="match status" value="1"/>
</dbReference>
<name>A0ABY1QUQ4_9BURK</name>
<keyword evidence="1" id="KW-0175">Coiled coil</keyword>
<evidence type="ECO:0000313" key="3">
    <source>
        <dbReference type="EMBL" id="SMP80655.1"/>
    </source>
</evidence>
<sequence>MTQPAYRRVTSFTRSVLSRTPQIKVFCPEDLDGLTLSQQLKRIGCTVELRWPPPQEIDGQIDLIFLFIAPEAEETSYPWLQQDHPPIVSVINFENPAVVDEALRIGAMGMLVSPVHALGVLSTVMMALQHARHYEKTEERIRRLENKATSARTIEEAKKILIAMHGASESDAYEMLRTQAMNLRLQIEDVASQVIQANKILFNAIPAGLKKSVSSE</sequence>
<comment type="caution">
    <text evidence="3">The sequence shown here is derived from an EMBL/GenBank/DDBJ whole genome shotgun (WGS) entry which is preliminary data.</text>
</comment>
<dbReference type="InterPro" id="IPR005561">
    <property type="entry name" value="ANTAR"/>
</dbReference>
<evidence type="ECO:0000256" key="1">
    <source>
        <dbReference type="SAM" id="Coils"/>
    </source>
</evidence>
<dbReference type="SMART" id="SM01012">
    <property type="entry name" value="ANTAR"/>
    <property type="match status" value="1"/>
</dbReference>
<dbReference type="InterPro" id="IPR036388">
    <property type="entry name" value="WH-like_DNA-bd_sf"/>
</dbReference>
<dbReference type="Pfam" id="PF21332">
    <property type="entry name" value="AmiR_N"/>
    <property type="match status" value="1"/>
</dbReference>
<proteinExistence type="predicted"/>
<dbReference type="Gene3D" id="1.10.10.10">
    <property type="entry name" value="Winged helix-like DNA-binding domain superfamily/Winged helix DNA-binding domain"/>
    <property type="match status" value="1"/>
</dbReference>
<dbReference type="Proteomes" id="UP001158049">
    <property type="component" value="Unassembled WGS sequence"/>
</dbReference>
<dbReference type="EMBL" id="FXUL01000037">
    <property type="protein sequence ID" value="SMP80655.1"/>
    <property type="molecule type" value="Genomic_DNA"/>
</dbReference>
<feature type="coiled-coil region" evidence="1">
    <location>
        <begin position="127"/>
        <end position="193"/>
    </location>
</feature>
<dbReference type="PROSITE" id="PS50921">
    <property type="entry name" value="ANTAR"/>
    <property type="match status" value="1"/>
</dbReference>
<dbReference type="RefSeq" id="WP_283445511.1">
    <property type="nucleotide sequence ID" value="NZ_FXUL01000037.1"/>
</dbReference>
<organism evidence="3 4">
    <name type="scientific">Noviherbaspirillum suwonense</name>
    <dbReference type="NCBI Taxonomy" id="1224511"/>
    <lineage>
        <taxon>Bacteria</taxon>
        <taxon>Pseudomonadati</taxon>
        <taxon>Pseudomonadota</taxon>
        <taxon>Betaproteobacteria</taxon>
        <taxon>Burkholderiales</taxon>
        <taxon>Oxalobacteraceae</taxon>
        <taxon>Noviherbaspirillum</taxon>
    </lineage>
</organism>
<protein>
    <submittedName>
        <fullName evidence="3">Two-component response regulator, AmiR/NasT family, consists of REC and RNA-binding antiterminator (ANTAR) domains</fullName>
    </submittedName>
</protein>